<dbReference type="EMBL" id="CP095074">
    <property type="protein sequence ID" value="UOQ95292.1"/>
    <property type="molecule type" value="Genomic_DNA"/>
</dbReference>
<protein>
    <submittedName>
        <fullName evidence="1">SRPBCC family protein</fullName>
    </submittedName>
</protein>
<dbReference type="InterPro" id="IPR023393">
    <property type="entry name" value="START-like_dom_sf"/>
</dbReference>
<sequence length="169" mass="19498">MKEIAKQWRMGYNNTKKIDHGGVHMAFLERSVIIQKPIDEVFATATDFSKSPEIMKTVINVESLTEGPVREGYQFKEVREIRGRKSASIIEVTSFEKDKSYSVRSAQHGIDLRYHYTFVETTEGTKVEFKGELETLGLRNTLTKPLIKKIIKKEDANHLDKMKIFIEES</sequence>
<dbReference type="Gene3D" id="3.30.530.20">
    <property type="match status" value="1"/>
</dbReference>
<dbReference type="Pfam" id="PF10604">
    <property type="entry name" value="Polyketide_cyc2"/>
    <property type="match status" value="1"/>
</dbReference>
<name>A0ABY4H4A7_9BACI</name>
<dbReference type="Proteomes" id="UP000831880">
    <property type="component" value="Chromosome"/>
</dbReference>
<keyword evidence="2" id="KW-1185">Reference proteome</keyword>
<proteinExistence type="predicted"/>
<evidence type="ECO:0000313" key="1">
    <source>
        <dbReference type="EMBL" id="UOQ95292.1"/>
    </source>
</evidence>
<gene>
    <name evidence="1" type="ORF">MUO14_10390</name>
</gene>
<dbReference type="RefSeq" id="WP_244755145.1">
    <property type="nucleotide sequence ID" value="NZ_CP095074.1"/>
</dbReference>
<reference evidence="1 2" key="1">
    <citation type="submission" date="2022-04" db="EMBL/GenBank/DDBJ databases">
        <title>Halobacillus sp. isolated from saltern.</title>
        <authorList>
            <person name="Won M."/>
            <person name="Lee C.-M."/>
            <person name="Woen H.-Y."/>
            <person name="Kwon S.-W."/>
        </authorList>
    </citation>
    <scope>NUCLEOTIDE SEQUENCE [LARGE SCALE GENOMIC DNA]</scope>
    <source>
        <strain evidence="1 2">SSTM10-2</strain>
    </source>
</reference>
<evidence type="ECO:0000313" key="2">
    <source>
        <dbReference type="Proteomes" id="UP000831880"/>
    </source>
</evidence>
<organism evidence="1 2">
    <name type="scientific">Halobacillus shinanisalinarum</name>
    <dbReference type="NCBI Taxonomy" id="2932258"/>
    <lineage>
        <taxon>Bacteria</taxon>
        <taxon>Bacillati</taxon>
        <taxon>Bacillota</taxon>
        <taxon>Bacilli</taxon>
        <taxon>Bacillales</taxon>
        <taxon>Bacillaceae</taxon>
        <taxon>Halobacillus</taxon>
    </lineage>
</organism>
<accession>A0ABY4H4A7</accession>
<dbReference type="SUPFAM" id="SSF55961">
    <property type="entry name" value="Bet v1-like"/>
    <property type="match status" value="1"/>
</dbReference>
<dbReference type="InterPro" id="IPR019587">
    <property type="entry name" value="Polyketide_cyclase/dehydratase"/>
</dbReference>